<dbReference type="InterPro" id="IPR058257">
    <property type="entry name" value="CorA-like_dom"/>
</dbReference>
<keyword evidence="1" id="KW-1133">Transmembrane helix</keyword>
<dbReference type="Pfam" id="PF26616">
    <property type="entry name" value="CorA-like"/>
    <property type="match status" value="1"/>
</dbReference>
<protein>
    <recommendedName>
        <fullName evidence="2">CorA-like transporter domain-containing protein</fullName>
    </recommendedName>
</protein>
<accession>A0ABR1NPP9</accession>
<sequence>MAATTQIGYEVEEVVLQRWLTKHFGPQFNSRGAMVWTYSSELRESTSWWIVTGPRLIDQDNEDMDEKIELSWPLRPSPTELTYDFDVRNSLLESQGRLFVSNGPVEVHVAWVDSEESCYLLKYVQKRGRARPGANPWSISQSLVYQKVSLDAERTDHILIKPSEALTSRLNHSFEQEPAVAVRNASDWTRVHTMAFGSVDEPFRDCFNFIDEKVSEIVRTTPFNARTCGKSDDLLFQFGRVMMSGVEPGKLREFDTLESSSRDMKSLQAFVDMALRVKHSIDINLETLHATTQMLSELRGRHPSTNPTQMDSLLCSLKKMRQQHRLSIKNFESMIERAKSLSEQLRNTISIRNSAATIELTVRSGYEAHVVKVLTVLALIFVPASFVSIYAVLAIPLIVTTMLVYGGVELYQHRSWKRSIGTRVSVV</sequence>
<proteinExistence type="predicted"/>
<feature type="domain" description="CorA-like transporter" evidence="2">
    <location>
        <begin position="117"/>
        <end position="220"/>
    </location>
</feature>
<comment type="caution">
    <text evidence="3">The sequence shown here is derived from an EMBL/GenBank/DDBJ whole genome shotgun (WGS) entry which is preliminary data.</text>
</comment>
<evidence type="ECO:0000256" key="1">
    <source>
        <dbReference type="SAM" id="Phobius"/>
    </source>
</evidence>
<organism evidence="3 4">
    <name type="scientific">Diaporthe eres</name>
    <name type="common">Phomopsis oblonga</name>
    <dbReference type="NCBI Taxonomy" id="83184"/>
    <lineage>
        <taxon>Eukaryota</taxon>
        <taxon>Fungi</taxon>
        <taxon>Dikarya</taxon>
        <taxon>Ascomycota</taxon>
        <taxon>Pezizomycotina</taxon>
        <taxon>Sordariomycetes</taxon>
        <taxon>Sordariomycetidae</taxon>
        <taxon>Diaporthales</taxon>
        <taxon>Diaporthaceae</taxon>
        <taxon>Diaporthe</taxon>
        <taxon>Diaporthe eres species complex</taxon>
    </lineage>
</organism>
<reference evidence="3 4" key="1">
    <citation type="submission" date="2024-02" db="EMBL/GenBank/DDBJ databases">
        <title>De novo assembly and annotation of 12 fungi associated with fruit tree decline syndrome in Ontario, Canada.</title>
        <authorList>
            <person name="Sulman M."/>
            <person name="Ellouze W."/>
            <person name="Ilyukhin E."/>
        </authorList>
    </citation>
    <scope>NUCLEOTIDE SEQUENCE [LARGE SCALE GENOMIC DNA]</scope>
    <source>
        <strain evidence="3 4">M169</strain>
    </source>
</reference>
<dbReference type="Proteomes" id="UP001430848">
    <property type="component" value="Unassembled WGS sequence"/>
</dbReference>
<keyword evidence="1" id="KW-0812">Transmembrane</keyword>
<dbReference type="EMBL" id="JAKNSF020000160">
    <property type="protein sequence ID" value="KAK7710172.1"/>
    <property type="molecule type" value="Genomic_DNA"/>
</dbReference>
<evidence type="ECO:0000259" key="2">
    <source>
        <dbReference type="Pfam" id="PF26616"/>
    </source>
</evidence>
<keyword evidence="4" id="KW-1185">Reference proteome</keyword>
<gene>
    <name evidence="3" type="ORF">SLS63_013035</name>
</gene>
<feature type="transmembrane region" description="Helical" evidence="1">
    <location>
        <begin position="376"/>
        <end position="408"/>
    </location>
</feature>
<evidence type="ECO:0000313" key="3">
    <source>
        <dbReference type="EMBL" id="KAK7710172.1"/>
    </source>
</evidence>
<keyword evidence="1" id="KW-0472">Membrane</keyword>
<name>A0ABR1NPP9_DIAER</name>
<evidence type="ECO:0000313" key="4">
    <source>
        <dbReference type="Proteomes" id="UP001430848"/>
    </source>
</evidence>